<evidence type="ECO:0000313" key="1">
    <source>
        <dbReference type="EMBL" id="SUE32727.1"/>
    </source>
</evidence>
<dbReference type="RefSeq" id="WP_115329314.1">
    <property type="nucleotide sequence ID" value="NZ_JACKST010000164.1"/>
</dbReference>
<dbReference type="AlphaFoldDB" id="A0A379MPF8"/>
<protein>
    <submittedName>
        <fullName evidence="1">Uncharacterized protein</fullName>
    </submittedName>
</protein>
<evidence type="ECO:0000313" key="2">
    <source>
        <dbReference type="Proteomes" id="UP000254291"/>
    </source>
</evidence>
<gene>
    <name evidence="1" type="ORF">NCTC10742_06091</name>
</gene>
<reference evidence="1 2" key="1">
    <citation type="submission" date="2018-06" db="EMBL/GenBank/DDBJ databases">
        <authorList>
            <consortium name="Pathogen Informatics"/>
            <person name="Doyle S."/>
        </authorList>
    </citation>
    <scope>NUCLEOTIDE SEQUENCE [LARGE SCALE GENOMIC DNA]</scope>
    <source>
        <strain evidence="1 2">NCTC10742</strain>
    </source>
</reference>
<accession>A0A379MPF8</accession>
<organism evidence="1 2">
    <name type="scientific">Mycolicibacterium gilvum</name>
    <dbReference type="NCBI Taxonomy" id="1804"/>
    <lineage>
        <taxon>Bacteria</taxon>
        <taxon>Bacillati</taxon>
        <taxon>Actinomycetota</taxon>
        <taxon>Actinomycetes</taxon>
        <taxon>Mycobacteriales</taxon>
        <taxon>Mycobacteriaceae</taxon>
        <taxon>Mycolicibacterium</taxon>
    </lineage>
</organism>
<dbReference type="EMBL" id="UGQM01000008">
    <property type="protein sequence ID" value="SUE32727.1"/>
    <property type="molecule type" value="Genomic_DNA"/>
</dbReference>
<proteinExistence type="predicted"/>
<name>A0A379MPF8_9MYCO</name>
<sequence length="74" mass="8210">MLAVLDARADDVGLRIHWEMHVRAGGDPESVGLTAGAGHVFIYGPVRLNDHAVTHINAFLNALLRRERRIVEDQ</sequence>
<dbReference type="Proteomes" id="UP000254291">
    <property type="component" value="Unassembled WGS sequence"/>
</dbReference>